<keyword evidence="5" id="KW-0325">Glycoprotein</keyword>
<dbReference type="PANTHER" id="PTHR24060">
    <property type="entry name" value="METABOTROPIC GLUTAMATE RECEPTOR"/>
    <property type="match status" value="1"/>
</dbReference>
<reference evidence="9 10" key="1">
    <citation type="submission" date="2023-10" db="EMBL/GenBank/DDBJ databases">
        <title>Genomes of two closely related lineages of the louse Polyplax serrata with different host specificities.</title>
        <authorList>
            <person name="Martinu J."/>
            <person name="Tarabai H."/>
            <person name="Stefka J."/>
            <person name="Hypsa V."/>
        </authorList>
    </citation>
    <scope>NUCLEOTIDE SEQUENCE [LARGE SCALE GENOMIC DNA]</scope>
    <source>
        <strain evidence="9">HR10_N</strain>
    </source>
</reference>
<sequence>MRADEREDESREPSAVYQPIQIASMCMCINISATVALGCLFTPKVYIVMFQPSKNVRQSNAPNSGAGRAAYSMKFTGCRSQTAHSVQSVTSGSRSSPRSSNHAANGETNCSPSAEELNMS</sequence>
<evidence type="ECO:0000256" key="3">
    <source>
        <dbReference type="ARBA" id="ARBA00022989"/>
    </source>
</evidence>
<comment type="subcellular location">
    <subcellularLocation>
        <location evidence="1">Membrane</location>
        <topology evidence="1">Multi-pass membrane protein</topology>
    </subcellularLocation>
</comment>
<feature type="domain" description="G-protein coupled receptors family 3 profile" evidence="8">
    <location>
        <begin position="20"/>
        <end position="64"/>
    </location>
</feature>
<accession>A0AAN8PJ09</accession>
<evidence type="ECO:0000313" key="9">
    <source>
        <dbReference type="EMBL" id="KAK6634449.1"/>
    </source>
</evidence>
<dbReference type="Proteomes" id="UP001372834">
    <property type="component" value="Unassembled WGS sequence"/>
</dbReference>
<comment type="caution">
    <text evidence="9">The sequence shown here is derived from an EMBL/GenBank/DDBJ whole genome shotgun (WGS) entry which is preliminary data.</text>
</comment>
<name>A0AAN8PJ09_POLSC</name>
<dbReference type="GO" id="GO:0016020">
    <property type="term" value="C:membrane"/>
    <property type="evidence" value="ECO:0007669"/>
    <property type="project" value="UniProtKB-SubCell"/>
</dbReference>
<evidence type="ECO:0000313" key="10">
    <source>
        <dbReference type="Proteomes" id="UP001372834"/>
    </source>
</evidence>
<evidence type="ECO:0000256" key="2">
    <source>
        <dbReference type="ARBA" id="ARBA00022692"/>
    </source>
</evidence>
<evidence type="ECO:0000256" key="1">
    <source>
        <dbReference type="ARBA" id="ARBA00004141"/>
    </source>
</evidence>
<dbReference type="InterPro" id="IPR017978">
    <property type="entry name" value="GPCR_3_C"/>
</dbReference>
<evidence type="ECO:0000256" key="6">
    <source>
        <dbReference type="SAM" id="MobiDB-lite"/>
    </source>
</evidence>
<protein>
    <recommendedName>
        <fullName evidence="8">G-protein coupled receptors family 3 profile domain-containing protein</fullName>
    </recommendedName>
</protein>
<dbReference type="PROSITE" id="PS50259">
    <property type="entry name" value="G_PROTEIN_RECEP_F3_4"/>
    <property type="match status" value="1"/>
</dbReference>
<organism evidence="9 10">
    <name type="scientific">Polyplax serrata</name>
    <name type="common">Common mouse louse</name>
    <dbReference type="NCBI Taxonomy" id="468196"/>
    <lineage>
        <taxon>Eukaryota</taxon>
        <taxon>Metazoa</taxon>
        <taxon>Ecdysozoa</taxon>
        <taxon>Arthropoda</taxon>
        <taxon>Hexapoda</taxon>
        <taxon>Insecta</taxon>
        <taxon>Pterygota</taxon>
        <taxon>Neoptera</taxon>
        <taxon>Paraneoptera</taxon>
        <taxon>Psocodea</taxon>
        <taxon>Troctomorpha</taxon>
        <taxon>Phthiraptera</taxon>
        <taxon>Anoplura</taxon>
        <taxon>Polyplacidae</taxon>
        <taxon>Polyplax</taxon>
    </lineage>
</organism>
<feature type="transmembrane region" description="Helical" evidence="7">
    <location>
        <begin position="20"/>
        <end position="41"/>
    </location>
</feature>
<dbReference type="InterPro" id="IPR050726">
    <property type="entry name" value="mGluR"/>
</dbReference>
<dbReference type="AlphaFoldDB" id="A0AAN8PJ09"/>
<evidence type="ECO:0000259" key="8">
    <source>
        <dbReference type="PROSITE" id="PS50259"/>
    </source>
</evidence>
<evidence type="ECO:0000256" key="5">
    <source>
        <dbReference type="ARBA" id="ARBA00023180"/>
    </source>
</evidence>
<keyword evidence="2 7" id="KW-0812">Transmembrane</keyword>
<keyword evidence="4 7" id="KW-0472">Membrane</keyword>
<dbReference type="EMBL" id="JAWJWE010000005">
    <property type="protein sequence ID" value="KAK6634449.1"/>
    <property type="molecule type" value="Genomic_DNA"/>
</dbReference>
<proteinExistence type="predicted"/>
<feature type="region of interest" description="Disordered" evidence="6">
    <location>
        <begin position="82"/>
        <end position="120"/>
    </location>
</feature>
<keyword evidence="3 7" id="KW-1133">Transmembrane helix</keyword>
<evidence type="ECO:0000256" key="7">
    <source>
        <dbReference type="SAM" id="Phobius"/>
    </source>
</evidence>
<feature type="compositionally biased region" description="Low complexity" evidence="6">
    <location>
        <begin position="85"/>
        <end position="100"/>
    </location>
</feature>
<evidence type="ECO:0000256" key="4">
    <source>
        <dbReference type="ARBA" id="ARBA00023136"/>
    </source>
</evidence>
<gene>
    <name evidence="9" type="ORF">RUM43_011850</name>
</gene>
<dbReference type="GO" id="GO:0004930">
    <property type="term" value="F:G protein-coupled receptor activity"/>
    <property type="evidence" value="ECO:0007669"/>
    <property type="project" value="InterPro"/>
</dbReference>
<feature type="compositionally biased region" description="Polar residues" evidence="6">
    <location>
        <begin position="101"/>
        <end position="112"/>
    </location>
</feature>